<dbReference type="SUPFAM" id="SSF47473">
    <property type="entry name" value="EF-hand"/>
    <property type="match status" value="1"/>
</dbReference>
<dbReference type="Pfam" id="PF13499">
    <property type="entry name" value="EF-hand_7"/>
    <property type="match status" value="1"/>
</dbReference>
<dbReference type="OrthoDB" id="5959761at2759"/>
<dbReference type="Pfam" id="PF13405">
    <property type="entry name" value="EF-hand_6"/>
    <property type="match status" value="1"/>
</dbReference>
<protein>
    <submittedName>
        <fullName evidence="4">Myosin-2 essential light chain</fullName>
    </submittedName>
</protein>
<dbReference type="EMBL" id="HG808002">
    <property type="protein sequence ID" value="CDW61150.1"/>
    <property type="molecule type" value="Genomic_DNA"/>
</dbReference>
<dbReference type="GO" id="GO:0005509">
    <property type="term" value="F:calcium ion binding"/>
    <property type="evidence" value="ECO:0007669"/>
    <property type="project" value="InterPro"/>
</dbReference>
<reference evidence="4" key="2">
    <citation type="submission" date="2014-03" db="EMBL/GenBank/DDBJ databases">
        <title>The whipworm genome and dual-species transcriptomics of an intimate host-pathogen interaction.</title>
        <authorList>
            <person name="Foth B.J."/>
            <person name="Tsai I.J."/>
            <person name="Reid A.J."/>
            <person name="Bancroft A.J."/>
            <person name="Nichol S."/>
            <person name="Tracey A."/>
            <person name="Holroyd N."/>
            <person name="Cotton J.A."/>
            <person name="Stanley E.J."/>
            <person name="Zarowiecki M."/>
            <person name="Liu J.Z."/>
            <person name="Huckvale T."/>
            <person name="Cooper P.J."/>
            <person name="Grencis R.K."/>
            <person name="Berriman M."/>
        </authorList>
    </citation>
    <scope>NUCLEOTIDE SEQUENCE [LARGE SCALE GENOMIC DNA]</scope>
</reference>
<keyword evidence="2" id="KW-0472">Membrane</keyword>
<keyword evidence="1" id="KW-0677">Repeat</keyword>
<dbReference type="Gene3D" id="1.10.238.10">
    <property type="entry name" value="EF-hand"/>
    <property type="match status" value="2"/>
</dbReference>
<evidence type="ECO:0000313" key="4">
    <source>
        <dbReference type="EMBL" id="CDW61150.1"/>
    </source>
</evidence>
<evidence type="ECO:0000256" key="2">
    <source>
        <dbReference type="SAM" id="Phobius"/>
    </source>
</evidence>
<dbReference type="AlphaFoldDB" id="A0A077ZQT9"/>
<organism evidence="4 5">
    <name type="scientific">Trichuris trichiura</name>
    <name type="common">Whipworm</name>
    <name type="synonym">Trichocephalus trichiurus</name>
    <dbReference type="NCBI Taxonomy" id="36087"/>
    <lineage>
        <taxon>Eukaryota</taxon>
        <taxon>Metazoa</taxon>
        <taxon>Ecdysozoa</taxon>
        <taxon>Nematoda</taxon>
        <taxon>Enoplea</taxon>
        <taxon>Dorylaimia</taxon>
        <taxon>Trichinellida</taxon>
        <taxon>Trichuridae</taxon>
        <taxon>Trichuris</taxon>
    </lineage>
</organism>
<keyword evidence="5" id="KW-1185">Reference proteome</keyword>
<evidence type="ECO:0000256" key="1">
    <source>
        <dbReference type="ARBA" id="ARBA00022737"/>
    </source>
</evidence>
<dbReference type="PROSITE" id="PS50222">
    <property type="entry name" value="EF_HAND_2"/>
    <property type="match status" value="2"/>
</dbReference>
<dbReference type="PANTHER" id="PTHR23048">
    <property type="entry name" value="MYOSIN LIGHT CHAIN 1, 3"/>
    <property type="match status" value="1"/>
</dbReference>
<dbReference type="InterPro" id="IPR011992">
    <property type="entry name" value="EF-hand-dom_pair"/>
</dbReference>
<gene>
    <name evidence="4" type="ORF">TTRE_0000958301</name>
</gene>
<accession>A0A077ZQT9</accession>
<dbReference type="GO" id="GO:0016460">
    <property type="term" value="C:myosin II complex"/>
    <property type="evidence" value="ECO:0007669"/>
    <property type="project" value="TreeGrafter"/>
</dbReference>
<dbReference type="InterPro" id="IPR002048">
    <property type="entry name" value="EF_hand_dom"/>
</dbReference>
<dbReference type="STRING" id="36087.A0A077ZQT9"/>
<keyword evidence="2" id="KW-0812">Transmembrane</keyword>
<proteinExistence type="predicted"/>
<feature type="transmembrane region" description="Helical" evidence="2">
    <location>
        <begin position="12"/>
        <end position="31"/>
    </location>
</feature>
<reference evidence="4" key="1">
    <citation type="submission" date="2014-01" db="EMBL/GenBank/DDBJ databases">
        <authorList>
            <person name="Aslett M."/>
        </authorList>
    </citation>
    <scope>NUCLEOTIDE SEQUENCE</scope>
</reference>
<dbReference type="PANTHER" id="PTHR23048:SF49">
    <property type="entry name" value="FI08416P-RELATED"/>
    <property type="match status" value="1"/>
</dbReference>
<name>A0A077ZQT9_TRITR</name>
<keyword evidence="2" id="KW-1133">Transmembrane helix</keyword>
<sequence length="192" mass="21180">MDDQLNGEPKFLLLYNFFCIVVITFLCLTEARDVFCYFDTRGDDRISVAQVGDVLRALGQNPTEAEIEKCCANWPDTEVRITFEDFLPILHTVIKNRVPQSEEKIIEGLSHFDKEGSGYISVAELRHLLTTLVAAGSAGVGWGQYRPYGQPSSLRVLKSVILGSGQCEVLSGGVLRRAPLSIVSRQVSGGQE</sequence>
<dbReference type="SMART" id="SM00054">
    <property type="entry name" value="EFh"/>
    <property type="match status" value="2"/>
</dbReference>
<dbReference type="Proteomes" id="UP000030665">
    <property type="component" value="Unassembled WGS sequence"/>
</dbReference>
<feature type="domain" description="EF-hand" evidence="3">
    <location>
        <begin position="26"/>
        <end position="61"/>
    </location>
</feature>
<evidence type="ECO:0000313" key="5">
    <source>
        <dbReference type="Proteomes" id="UP000030665"/>
    </source>
</evidence>
<dbReference type="InterPro" id="IPR050230">
    <property type="entry name" value="CALM/Myosin/TropC-like"/>
</dbReference>
<dbReference type="FunFam" id="1.10.238.10:FF:000003">
    <property type="entry name" value="Calmodulin A"/>
    <property type="match status" value="1"/>
</dbReference>
<evidence type="ECO:0000259" key="3">
    <source>
        <dbReference type="PROSITE" id="PS50222"/>
    </source>
</evidence>
<feature type="domain" description="EF-hand" evidence="3">
    <location>
        <begin position="100"/>
        <end position="135"/>
    </location>
</feature>